<name>A0ABD2W849_9HYME</name>
<reference evidence="1 2" key="1">
    <citation type="journal article" date="2024" name="bioRxiv">
        <title>A reference genome for Trichogramma kaykai: A tiny desert-dwelling parasitoid wasp with competing sex-ratio distorters.</title>
        <authorList>
            <person name="Culotta J."/>
            <person name="Lindsey A.R."/>
        </authorList>
    </citation>
    <scope>NUCLEOTIDE SEQUENCE [LARGE SCALE GENOMIC DNA]</scope>
    <source>
        <strain evidence="1 2">KSX58</strain>
    </source>
</reference>
<protein>
    <submittedName>
        <fullName evidence="1">Uncharacterized protein</fullName>
    </submittedName>
</protein>
<dbReference type="Proteomes" id="UP001627154">
    <property type="component" value="Unassembled WGS sequence"/>
</dbReference>
<dbReference type="EMBL" id="JBJJXI010000128">
    <property type="protein sequence ID" value="KAL3388752.1"/>
    <property type="molecule type" value="Genomic_DNA"/>
</dbReference>
<proteinExistence type="predicted"/>
<sequence>MAWQEQTLHPSTHRISTTSNQSFHSEYYQYSINTRLRKSLCLNPKLSNGLLLSFALSSMRAYRIYKRRRTTEALAAYRLHRRILKNRLDSAKNDYISHELASAASPILYWSVLKRIGVTAKRSPSPLTYFSPETLFFALRVKN</sequence>
<accession>A0ABD2W849</accession>
<gene>
    <name evidence="1" type="ORF">TKK_016181</name>
</gene>
<evidence type="ECO:0000313" key="2">
    <source>
        <dbReference type="Proteomes" id="UP001627154"/>
    </source>
</evidence>
<organism evidence="1 2">
    <name type="scientific">Trichogramma kaykai</name>
    <dbReference type="NCBI Taxonomy" id="54128"/>
    <lineage>
        <taxon>Eukaryota</taxon>
        <taxon>Metazoa</taxon>
        <taxon>Ecdysozoa</taxon>
        <taxon>Arthropoda</taxon>
        <taxon>Hexapoda</taxon>
        <taxon>Insecta</taxon>
        <taxon>Pterygota</taxon>
        <taxon>Neoptera</taxon>
        <taxon>Endopterygota</taxon>
        <taxon>Hymenoptera</taxon>
        <taxon>Apocrita</taxon>
        <taxon>Proctotrupomorpha</taxon>
        <taxon>Chalcidoidea</taxon>
        <taxon>Trichogrammatidae</taxon>
        <taxon>Trichogramma</taxon>
    </lineage>
</organism>
<comment type="caution">
    <text evidence="1">The sequence shown here is derived from an EMBL/GenBank/DDBJ whole genome shotgun (WGS) entry which is preliminary data.</text>
</comment>
<keyword evidence="2" id="KW-1185">Reference proteome</keyword>
<dbReference type="AlphaFoldDB" id="A0ABD2W849"/>
<evidence type="ECO:0000313" key="1">
    <source>
        <dbReference type="EMBL" id="KAL3388752.1"/>
    </source>
</evidence>